<dbReference type="RefSeq" id="WP_205002119.1">
    <property type="nucleotide sequence ID" value="NZ_JAFBER010000001.1"/>
</dbReference>
<dbReference type="GO" id="GO:0043817">
    <property type="term" value="F:phosphosulfolactate synthase activity"/>
    <property type="evidence" value="ECO:0007669"/>
    <property type="project" value="UniProtKB-EC"/>
</dbReference>
<protein>
    <submittedName>
        <fullName evidence="2">Phosphosulfolactate synthase</fullName>
        <ecNumber evidence="2">4.4.1.19</ecNumber>
    </submittedName>
</protein>
<dbReference type="InterPro" id="IPR036112">
    <property type="entry name" value="ComA_synth_sf"/>
</dbReference>
<keyword evidence="3" id="KW-1185">Reference proteome</keyword>
<comment type="similarity">
    <text evidence="1">Belongs to the phosphosulfolactate synthase family.</text>
</comment>
<dbReference type="InterPro" id="IPR013785">
    <property type="entry name" value="Aldolase_TIM"/>
</dbReference>
<name>A0ABS2PXX6_9BACL</name>
<gene>
    <name evidence="2" type="ORF">JOD45_000358</name>
</gene>
<evidence type="ECO:0000313" key="3">
    <source>
        <dbReference type="Proteomes" id="UP000808914"/>
    </source>
</evidence>
<dbReference type="Proteomes" id="UP000808914">
    <property type="component" value="Unassembled WGS sequence"/>
</dbReference>
<dbReference type="EC" id="4.4.1.19" evidence="2"/>
<dbReference type="SUPFAM" id="SSF102110">
    <property type="entry name" value="(2r)-phospho-3-sulfolactate synthase ComA"/>
    <property type="match status" value="1"/>
</dbReference>
<comment type="caution">
    <text evidence="2">The sequence shown here is derived from an EMBL/GenBank/DDBJ whole genome shotgun (WGS) entry which is preliminary data.</text>
</comment>
<evidence type="ECO:0000256" key="1">
    <source>
        <dbReference type="ARBA" id="ARBA00010424"/>
    </source>
</evidence>
<proteinExistence type="inferred from homology"/>
<accession>A0ABS2PXX6</accession>
<sequence length="257" mass="29138">MGELRLPYRTKKNRTYGITSIVDFGIPLGELKNILSDYHEYIDMAKIGIGSAYVTPHISEKINIYQAFNVIPYCGGTLFEKFYSQNKLDKYLLYLKDLNVDWIEISTGILDIPLEERLALVQRLKKDFKVIGEVGSKDTQKKMAAPDWNHELTALLDAGCQYVITEGRDSGTAGIYRSNGQIKENLIFDVIQNVDCKRVIFEAPHAKSQMFFINQIGANANLGNVKIHDVLLLEAQRLGLRSETFFMEEKADAAYVN</sequence>
<dbReference type="EMBL" id="JAFBER010000001">
    <property type="protein sequence ID" value="MBM7644167.1"/>
    <property type="molecule type" value="Genomic_DNA"/>
</dbReference>
<keyword evidence="2" id="KW-0456">Lyase</keyword>
<dbReference type="Gene3D" id="3.20.20.70">
    <property type="entry name" value="Aldolase class I"/>
    <property type="match status" value="1"/>
</dbReference>
<evidence type="ECO:0000313" key="2">
    <source>
        <dbReference type="EMBL" id="MBM7644167.1"/>
    </source>
</evidence>
<dbReference type="Pfam" id="PF02679">
    <property type="entry name" value="ComA"/>
    <property type="match status" value="1"/>
</dbReference>
<dbReference type="PANTHER" id="PTHR48413:SF1">
    <property type="entry name" value="PROTEIN HEAT-STRESS-ASSOCIATED 32"/>
    <property type="match status" value="1"/>
</dbReference>
<reference evidence="2 3" key="1">
    <citation type="submission" date="2021-01" db="EMBL/GenBank/DDBJ databases">
        <title>Genomic Encyclopedia of Type Strains, Phase IV (KMG-IV): sequencing the most valuable type-strain genomes for metagenomic binning, comparative biology and taxonomic classification.</title>
        <authorList>
            <person name="Goeker M."/>
        </authorList>
    </citation>
    <scope>NUCLEOTIDE SEQUENCE [LARGE SCALE GENOMIC DNA]</scope>
    <source>
        <strain evidence="2 3">DSM 28236</strain>
    </source>
</reference>
<dbReference type="InterPro" id="IPR003830">
    <property type="entry name" value="ComA_synth"/>
</dbReference>
<dbReference type="PANTHER" id="PTHR48413">
    <property type="match status" value="1"/>
</dbReference>
<organism evidence="2 3">
    <name type="scientific">Scopulibacillus daqui</name>
    <dbReference type="NCBI Taxonomy" id="1469162"/>
    <lineage>
        <taxon>Bacteria</taxon>
        <taxon>Bacillati</taxon>
        <taxon>Bacillota</taxon>
        <taxon>Bacilli</taxon>
        <taxon>Bacillales</taxon>
        <taxon>Sporolactobacillaceae</taxon>
        <taxon>Scopulibacillus</taxon>
    </lineage>
</organism>